<dbReference type="CDD" id="cd00093">
    <property type="entry name" value="HTH_XRE"/>
    <property type="match status" value="1"/>
</dbReference>
<dbReference type="Gene3D" id="1.10.260.40">
    <property type="entry name" value="lambda repressor-like DNA-binding domains"/>
    <property type="match status" value="1"/>
</dbReference>
<keyword evidence="3" id="KW-1185">Reference proteome</keyword>
<name>A0ABW7SS40_9ACTN</name>
<gene>
    <name evidence="2" type="ORF">ACH4OY_23085</name>
</gene>
<organism evidence="2 3">
    <name type="scientific">Micromonospora rubida</name>
    <dbReference type="NCBI Taxonomy" id="2697657"/>
    <lineage>
        <taxon>Bacteria</taxon>
        <taxon>Bacillati</taxon>
        <taxon>Actinomycetota</taxon>
        <taxon>Actinomycetes</taxon>
        <taxon>Micromonosporales</taxon>
        <taxon>Micromonosporaceae</taxon>
        <taxon>Micromonospora</taxon>
    </lineage>
</organism>
<feature type="compositionally biased region" description="Low complexity" evidence="1">
    <location>
        <begin position="142"/>
        <end position="164"/>
    </location>
</feature>
<protein>
    <submittedName>
        <fullName evidence="2">Helix-turn-helix domain-containing protein</fullName>
    </submittedName>
</protein>
<dbReference type="RefSeq" id="WP_396682856.1">
    <property type="nucleotide sequence ID" value="NZ_JBIRPU010000019.1"/>
</dbReference>
<evidence type="ECO:0000313" key="3">
    <source>
        <dbReference type="Proteomes" id="UP001611075"/>
    </source>
</evidence>
<proteinExistence type="predicted"/>
<comment type="caution">
    <text evidence="2">The sequence shown here is derived from an EMBL/GenBank/DDBJ whole genome shotgun (WGS) entry which is preliminary data.</text>
</comment>
<dbReference type="SUPFAM" id="SSF47413">
    <property type="entry name" value="lambda repressor-like DNA-binding domains"/>
    <property type="match status" value="1"/>
</dbReference>
<feature type="region of interest" description="Disordered" evidence="1">
    <location>
        <begin position="129"/>
        <end position="164"/>
    </location>
</feature>
<evidence type="ECO:0000313" key="2">
    <source>
        <dbReference type="EMBL" id="MFI0795537.1"/>
    </source>
</evidence>
<dbReference type="InterPro" id="IPR010982">
    <property type="entry name" value="Lambda_DNA-bd_dom_sf"/>
</dbReference>
<accession>A0ABW7SS40</accession>
<dbReference type="InterPro" id="IPR001387">
    <property type="entry name" value="Cro/C1-type_HTH"/>
</dbReference>
<evidence type="ECO:0000256" key="1">
    <source>
        <dbReference type="SAM" id="MobiDB-lite"/>
    </source>
</evidence>
<sequence length="164" mass="16627">MTPPTPPGPELLGPLLARLRLARGHSQQLLAAELCAASGVPTLSRHEVSRWERQLRVPGGFWLGWLAVVLAVPVELLAEAAAHSRRLGPPPGTVGPAGSRSRVALFGLAQRWLADPCGSLLVAAPTAGQFPAAPAAPPPAEATPAGPTPDGQPGTAAPPAVTPG</sequence>
<dbReference type="Proteomes" id="UP001611075">
    <property type="component" value="Unassembled WGS sequence"/>
</dbReference>
<dbReference type="EMBL" id="JBIRPU010000019">
    <property type="protein sequence ID" value="MFI0795537.1"/>
    <property type="molecule type" value="Genomic_DNA"/>
</dbReference>
<reference evidence="2 3" key="1">
    <citation type="submission" date="2024-10" db="EMBL/GenBank/DDBJ databases">
        <title>The Natural Products Discovery Center: Release of the First 8490 Sequenced Strains for Exploring Actinobacteria Biosynthetic Diversity.</title>
        <authorList>
            <person name="Kalkreuter E."/>
            <person name="Kautsar S.A."/>
            <person name="Yang D."/>
            <person name="Bader C.D."/>
            <person name="Teijaro C.N."/>
            <person name="Fluegel L."/>
            <person name="Davis C.M."/>
            <person name="Simpson J.R."/>
            <person name="Lauterbach L."/>
            <person name="Steele A.D."/>
            <person name="Gui C."/>
            <person name="Meng S."/>
            <person name="Li G."/>
            <person name="Viehrig K."/>
            <person name="Ye F."/>
            <person name="Su P."/>
            <person name="Kiefer A.F."/>
            <person name="Nichols A."/>
            <person name="Cepeda A.J."/>
            <person name="Yan W."/>
            <person name="Fan B."/>
            <person name="Jiang Y."/>
            <person name="Adhikari A."/>
            <person name="Zheng C.-J."/>
            <person name="Schuster L."/>
            <person name="Cowan T.M."/>
            <person name="Smanski M.J."/>
            <person name="Chevrette M.G."/>
            <person name="De Carvalho L.P.S."/>
            <person name="Shen B."/>
        </authorList>
    </citation>
    <scope>NUCLEOTIDE SEQUENCE [LARGE SCALE GENOMIC DNA]</scope>
    <source>
        <strain evidence="2 3">NPDC021253</strain>
    </source>
</reference>